<dbReference type="PANTHER" id="PTHR45947:SF3">
    <property type="entry name" value="SULFOQUINOVOSYL TRANSFERASE SQD2"/>
    <property type="match status" value="1"/>
</dbReference>
<dbReference type="PANTHER" id="PTHR45947">
    <property type="entry name" value="SULFOQUINOVOSYL TRANSFERASE SQD2"/>
    <property type="match status" value="1"/>
</dbReference>
<dbReference type="Pfam" id="PF00534">
    <property type="entry name" value="Glycos_transf_1"/>
    <property type="match status" value="1"/>
</dbReference>
<sequence length="379" mass="43364">MKIAIVCGHFIPSMGYIEVHLANAFHQLGHEVKVFTSRIIPSYVQSVAKLTDNTPYKILRLPASFSMGQMVKSKGLAKEVQLFEPQLVICIGVGKLFPNPIYEIKDRKFKLITLLGDNEETYTTKSAIKKLKNTILQQVFKKKVYLKAIKKSDVLLPYTPSTIDVITQFVSEKYANLLKEKSQQISLGFDEAHFFYNDLERREERKQLGIGENDTLLITTTRVVPEKGLEKVIDLVESVNQKGFHINYLIVGFLEDEYGIQLQQYISQKEFKNRIICKSFTHASETRKYYNAADSAIFTRAAISIFEALATGLFLLLPKQKNISHILTNKNGFYFTDLNEEVMIESINHQKEKRQERISEAKKFSYGNLATQIIALSEI</sequence>
<dbReference type="InterPro" id="IPR050194">
    <property type="entry name" value="Glycosyltransferase_grp1"/>
</dbReference>
<gene>
    <name evidence="2" type="ORF">FRY74_07565</name>
</gene>
<dbReference type="RefSeq" id="WP_147100160.1">
    <property type="nucleotide sequence ID" value="NZ_VOOS01000003.1"/>
</dbReference>
<feature type="domain" description="Glycosyl transferase family 1" evidence="1">
    <location>
        <begin position="201"/>
        <end position="358"/>
    </location>
</feature>
<reference evidence="2 3" key="1">
    <citation type="submission" date="2019-08" db="EMBL/GenBank/DDBJ databases">
        <title>Genome of Vicingus serpentipes NCIMB 15042.</title>
        <authorList>
            <person name="Bowman J.P."/>
        </authorList>
    </citation>
    <scope>NUCLEOTIDE SEQUENCE [LARGE SCALE GENOMIC DNA]</scope>
    <source>
        <strain evidence="2 3">NCIMB 15042</strain>
    </source>
</reference>
<protein>
    <submittedName>
        <fullName evidence="2">Glycosyltransferase</fullName>
    </submittedName>
</protein>
<dbReference type="OrthoDB" id="9790710at2"/>
<evidence type="ECO:0000259" key="1">
    <source>
        <dbReference type="Pfam" id="PF00534"/>
    </source>
</evidence>
<dbReference type="EMBL" id="VOOS01000003">
    <property type="protein sequence ID" value="TXB65271.1"/>
    <property type="molecule type" value="Genomic_DNA"/>
</dbReference>
<name>A0A5C6RSG5_9FLAO</name>
<dbReference type="SUPFAM" id="SSF53756">
    <property type="entry name" value="UDP-Glycosyltransferase/glycogen phosphorylase"/>
    <property type="match status" value="1"/>
</dbReference>
<organism evidence="2 3">
    <name type="scientific">Vicingus serpentipes</name>
    <dbReference type="NCBI Taxonomy" id="1926625"/>
    <lineage>
        <taxon>Bacteria</taxon>
        <taxon>Pseudomonadati</taxon>
        <taxon>Bacteroidota</taxon>
        <taxon>Flavobacteriia</taxon>
        <taxon>Flavobacteriales</taxon>
        <taxon>Vicingaceae</taxon>
        <taxon>Vicingus</taxon>
    </lineage>
</organism>
<dbReference type="InterPro" id="IPR001296">
    <property type="entry name" value="Glyco_trans_1"/>
</dbReference>
<dbReference type="AlphaFoldDB" id="A0A5C6RSG5"/>
<dbReference type="GO" id="GO:0016757">
    <property type="term" value="F:glycosyltransferase activity"/>
    <property type="evidence" value="ECO:0007669"/>
    <property type="project" value="InterPro"/>
</dbReference>
<comment type="caution">
    <text evidence="2">The sequence shown here is derived from an EMBL/GenBank/DDBJ whole genome shotgun (WGS) entry which is preliminary data.</text>
</comment>
<evidence type="ECO:0000313" key="3">
    <source>
        <dbReference type="Proteomes" id="UP000321721"/>
    </source>
</evidence>
<keyword evidence="2" id="KW-0808">Transferase</keyword>
<dbReference type="Gene3D" id="3.40.50.2000">
    <property type="entry name" value="Glycogen Phosphorylase B"/>
    <property type="match status" value="2"/>
</dbReference>
<evidence type="ECO:0000313" key="2">
    <source>
        <dbReference type="EMBL" id="TXB65271.1"/>
    </source>
</evidence>
<dbReference type="Proteomes" id="UP000321721">
    <property type="component" value="Unassembled WGS sequence"/>
</dbReference>
<accession>A0A5C6RSG5</accession>
<proteinExistence type="predicted"/>
<keyword evidence="3" id="KW-1185">Reference proteome</keyword>